<feature type="chain" id="PRO_5014820469" description="Lipoprotein" evidence="2">
    <location>
        <begin position="47"/>
        <end position="203"/>
    </location>
</feature>
<accession>A0A2N3WUT8</accession>
<dbReference type="Proteomes" id="UP000233750">
    <property type="component" value="Unassembled WGS sequence"/>
</dbReference>
<evidence type="ECO:0000256" key="1">
    <source>
        <dbReference type="SAM" id="MobiDB-lite"/>
    </source>
</evidence>
<keyword evidence="4" id="KW-1185">Reference proteome</keyword>
<feature type="signal peptide" evidence="2">
    <location>
        <begin position="1"/>
        <end position="46"/>
    </location>
</feature>
<dbReference type="OrthoDB" id="4252048at2"/>
<evidence type="ECO:0000256" key="2">
    <source>
        <dbReference type="SAM" id="SignalP"/>
    </source>
</evidence>
<gene>
    <name evidence="3" type="ORF">ATK30_8628</name>
</gene>
<reference evidence="3 4" key="1">
    <citation type="submission" date="2017-12" db="EMBL/GenBank/DDBJ databases">
        <title>Sequencing the genomes of 1000 Actinobacteria strains.</title>
        <authorList>
            <person name="Klenk H.-P."/>
        </authorList>
    </citation>
    <scope>NUCLEOTIDE SEQUENCE [LARGE SCALE GENOMIC DNA]</scope>
    <source>
        <strain evidence="3 4">DSM 45165</strain>
    </source>
</reference>
<evidence type="ECO:0000313" key="3">
    <source>
        <dbReference type="EMBL" id="PKV97640.1"/>
    </source>
</evidence>
<protein>
    <recommendedName>
        <fullName evidence="5">Lipoprotein</fullName>
    </recommendedName>
</protein>
<dbReference type="RefSeq" id="WP_101440331.1">
    <property type="nucleotide sequence ID" value="NZ_PJMY01000003.1"/>
</dbReference>
<keyword evidence="2" id="KW-0732">Signal</keyword>
<proteinExistence type="predicted"/>
<evidence type="ECO:0008006" key="5">
    <source>
        <dbReference type="Google" id="ProtNLM"/>
    </source>
</evidence>
<dbReference type="AlphaFoldDB" id="A0A2N3WUT8"/>
<organism evidence="3 4">
    <name type="scientific">Amycolatopsis echigonensis</name>
    <dbReference type="NCBI Taxonomy" id="2576905"/>
    <lineage>
        <taxon>Bacteria</taxon>
        <taxon>Bacillati</taxon>
        <taxon>Actinomycetota</taxon>
        <taxon>Actinomycetes</taxon>
        <taxon>Pseudonocardiales</taxon>
        <taxon>Pseudonocardiaceae</taxon>
        <taxon>Amycolatopsis</taxon>
    </lineage>
</organism>
<dbReference type="EMBL" id="PJMY01000003">
    <property type="protein sequence ID" value="PKV97640.1"/>
    <property type="molecule type" value="Genomic_DNA"/>
</dbReference>
<name>A0A2N3WUT8_9PSEU</name>
<evidence type="ECO:0000313" key="4">
    <source>
        <dbReference type="Proteomes" id="UP000233750"/>
    </source>
</evidence>
<sequence length="203" mass="20538">MTTSHSATVRRAGTRRPGARRGHSLLSLLVASALALGTAACSTSTADDSARDVVQSLGAVPIPTAPATEPTPTADQQHPQLLAIGAPVEAILPTGRATITALGPEIDLPTGTTKPPEQVNGTITLRVVTESGSITVAATDLTSRDDSGNDIRLTPVGASGATGTPGTAVELKVAATFHTGAAQITLRHAGKIIALWTFNVENG</sequence>
<comment type="caution">
    <text evidence="3">The sequence shown here is derived from an EMBL/GenBank/DDBJ whole genome shotgun (WGS) entry which is preliminary data.</text>
</comment>
<feature type="region of interest" description="Disordered" evidence="1">
    <location>
        <begin position="1"/>
        <end position="20"/>
    </location>
</feature>